<keyword evidence="1" id="KW-1133">Transmembrane helix</keyword>
<evidence type="ECO:0000256" key="1">
    <source>
        <dbReference type="SAM" id="Phobius"/>
    </source>
</evidence>
<keyword evidence="1" id="KW-0812">Transmembrane</keyword>
<gene>
    <name evidence="2" type="ORF">GCM10022278_23620</name>
</gene>
<protein>
    <recommendedName>
        <fullName evidence="4">Chemotaxis methyl-accepting receptor HlyB-like 4HB MCP domain-containing protein</fullName>
    </recommendedName>
</protein>
<keyword evidence="1" id="KW-0472">Membrane</keyword>
<evidence type="ECO:0000313" key="3">
    <source>
        <dbReference type="Proteomes" id="UP001501337"/>
    </source>
</evidence>
<name>A0ABP7PGQ7_9GAMM</name>
<feature type="transmembrane region" description="Helical" evidence="1">
    <location>
        <begin position="21"/>
        <end position="40"/>
    </location>
</feature>
<sequence length="192" mass="21729">MKAPIQKIKQLDHGDLQKSGFWVSQVFVVLATIIGVYLAANAGLEQAIRFDSIIAKEHNYYLRASLHDELQDNARELRGYVKDVLGRNPANLKDQHPALSQFVWETMRFSPATLETPSLFLTEGRRFYADTASIIEKVENHFYGATYAAKLLTELLDRMEQDTLPKLKANYQALGESLKADGVQIELLKEDS</sequence>
<comment type="caution">
    <text evidence="2">The sequence shown here is derived from an EMBL/GenBank/DDBJ whole genome shotgun (WGS) entry which is preliminary data.</text>
</comment>
<proteinExistence type="predicted"/>
<evidence type="ECO:0008006" key="4">
    <source>
        <dbReference type="Google" id="ProtNLM"/>
    </source>
</evidence>
<reference evidence="3" key="1">
    <citation type="journal article" date="2019" name="Int. J. Syst. Evol. Microbiol.">
        <title>The Global Catalogue of Microorganisms (GCM) 10K type strain sequencing project: providing services to taxonomists for standard genome sequencing and annotation.</title>
        <authorList>
            <consortium name="The Broad Institute Genomics Platform"/>
            <consortium name="The Broad Institute Genome Sequencing Center for Infectious Disease"/>
            <person name="Wu L."/>
            <person name="Ma J."/>
        </authorList>
    </citation>
    <scope>NUCLEOTIDE SEQUENCE [LARGE SCALE GENOMIC DNA]</scope>
    <source>
        <strain evidence="3">JCM 17555</strain>
    </source>
</reference>
<dbReference type="EMBL" id="BAABBO010000010">
    <property type="protein sequence ID" value="GAA3965079.1"/>
    <property type="molecule type" value="Genomic_DNA"/>
</dbReference>
<dbReference type="RefSeq" id="WP_344806579.1">
    <property type="nucleotide sequence ID" value="NZ_BAABBO010000010.1"/>
</dbReference>
<evidence type="ECO:0000313" key="2">
    <source>
        <dbReference type="EMBL" id="GAA3965079.1"/>
    </source>
</evidence>
<organism evidence="2 3">
    <name type="scientific">Allohahella marinimesophila</name>
    <dbReference type="NCBI Taxonomy" id="1054972"/>
    <lineage>
        <taxon>Bacteria</taxon>
        <taxon>Pseudomonadati</taxon>
        <taxon>Pseudomonadota</taxon>
        <taxon>Gammaproteobacteria</taxon>
        <taxon>Oceanospirillales</taxon>
        <taxon>Hahellaceae</taxon>
        <taxon>Allohahella</taxon>
    </lineage>
</organism>
<dbReference type="Proteomes" id="UP001501337">
    <property type="component" value="Unassembled WGS sequence"/>
</dbReference>
<accession>A0ABP7PGQ7</accession>
<keyword evidence="3" id="KW-1185">Reference proteome</keyword>